<dbReference type="Pfam" id="PF12697">
    <property type="entry name" value="Abhydrolase_6"/>
    <property type="match status" value="1"/>
</dbReference>
<dbReference type="InterPro" id="IPR000073">
    <property type="entry name" value="AB_hydrolase_1"/>
</dbReference>
<keyword evidence="3" id="KW-0378">Hydrolase</keyword>
<keyword evidence="1" id="KW-1133">Transmembrane helix</keyword>
<comment type="caution">
    <text evidence="3">The sequence shown here is derived from an EMBL/GenBank/DDBJ whole genome shotgun (WGS) entry which is preliminary data.</text>
</comment>
<protein>
    <submittedName>
        <fullName evidence="3">Alpha/beta hydrolase</fullName>
    </submittedName>
</protein>
<dbReference type="PRINTS" id="PR00111">
    <property type="entry name" value="ABHYDROLASE"/>
</dbReference>
<reference evidence="3 4" key="1">
    <citation type="submission" date="2019-01" db="EMBL/GenBank/DDBJ databases">
        <title>Filimonas sp. strain TTM-71.</title>
        <authorList>
            <person name="Chen W.-M."/>
        </authorList>
    </citation>
    <scope>NUCLEOTIDE SEQUENCE [LARGE SCALE GENOMIC DNA]</scope>
    <source>
        <strain evidence="3 4">TTM-71</strain>
    </source>
</reference>
<accession>A0A4V1MA20</accession>
<dbReference type="InterPro" id="IPR029058">
    <property type="entry name" value="AB_hydrolase_fold"/>
</dbReference>
<dbReference type="Gene3D" id="3.40.50.1820">
    <property type="entry name" value="alpha/beta hydrolase"/>
    <property type="match status" value="1"/>
</dbReference>
<organism evidence="3 4">
    <name type="scientific">Filimonas effusa</name>
    <dbReference type="NCBI Taxonomy" id="2508721"/>
    <lineage>
        <taxon>Bacteria</taxon>
        <taxon>Pseudomonadati</taxon>
        <taxon>Bacteroidota</taxon>
        <taxon>Chitinophagia</taxon>
        <taxon>Chitinophagales</taxon>
        <taxon>Chitinophagaceae</taxon>
        <taxon>Filimonas</taxon>
    </lineage>
</organism>
<gene>
    <name evidence="3" type="ORF">ESB13_16305</name>
</gene>
<dbReference type="EMBL" id="SDHZ01000002">
    <property type="protein sequence ID" value="RXK83644.1"/>
    <property type="molecule type" value="Genomic_DNA"/>
</dbReference>
<dbReference type="AlphaFoldDB" id="A0A4V1MA20"/>
<keyword evidence="4" id="KW-1185">Reference proteome</keyword>
<proteinExistence type="predicted"/>
<dbReference type="SUPFAM" id="SSF53474">
    <property type="entry name" value="alpha/beta-Hydrolases"/>
    <property type="match status" value="1"/>
</dbReference>
<name>A0A4V1MA20_9BACT</name>
<evidence type="ECO:0000313" key="3">
    <source>
        <dbReference type="EMBL" id="RXK83644.1"/>
    </source>
</evidence>
<dbReference type="InterPro" id="IPR050266">
    <property type="entry name" value="AB_hydrolase_sf"/>
</dbReference>
<dbReference type="Proteomes" id="UP000290545">
    <property type="component" value="Unassembled WGS sequence"/>
</dbReference>
<sequence>MTRKIIRFAWRTALVLVILFIVLLLVLDRFIQFRMDNEEITDWFGKKGVPVEINYYETHGRKLRYIATGKDTSATILFIHGAPSSSTYYRDYLTDSLLLNRAHLIAVDRPGYGYSGLANPITSVEEQARIIRPLLDSLQRVHHPVVVVGASYGTTIACRIAMDYPEVVDGLVLVAPALAPRQEKTYWFSPMIESPLVHWIIPRMLQTANAEKLAHPKELEAMLPLWPRIKVPVHYLQGANDELVYTSNAPFAREKMVNVPFLSIDLIPGRGHLIAFNERERIRNSILQMLSRARQY</sequence>
<dbReference type="PANTHER" id="PTHR43798">
    <property type="entry name" value="MONOACYLGLYCEROL LIPASE"/>
    <property type="match status" value="1"/>
</dbReference>
<feature type="transmembrane region" description="Helical" evidence="1">
    <location>
        <begin position="12"/>
        <end position="31"/>
    </location>
</feature>
<evidence type="ECO:0000259" key="2">
    <source>
        <dbReference type="Pfam" id="PF12697"/>
    </source>
</evidence>
<dbReference type="OrthoDB" id="1224630at2"/>
<feature type="domain" description="AB hydrolase-1" evidence="2">
    <location>
        <begin position="76"/>
        <end position="276"/>
    </location>
</feature>
<keyword evidence="1" id="KW-0812">Transmembrane</keyword>
<keyword evidence="1" id="KW-0472">Membrane</keyword>
<dbReference type="GO" id="GO:0016787">
    <property type="term" value="F:hydrolase activity"/>
    <property type="evidence" value="ECO:0007669"/>
    <property type="project" value="UniProtKB-KW"/>
</dbReference>
<evidence type="ECO:0000256" key="1">
    <source>
        <dbReference type="SAM" id="Phobius"/>
    </source>
</evidence>
<dbReference type="RefSeq" id="WP_129004696.1">
    <property type="nucleotide sequence ID" value="NZ_SDHZ01000002.1"/>
</dbReference>
<evidence type="ECO:0000313" key="4">
    <source>
        <dbReference type="Proteomes" id="UP000290545"/>
    </source>
</evidence>